<accession>A0A8D8IJ41</accession>
<dbReference type="EMBL" id="HBUE01253641">
    <property type="protein sequence ID" value="CAG6555254.1"/>
    <property type="molecule type" value="Transcribed_RNA"/>
</dbReference>
<reference evidence="1" key="1">
    <citation type="submission" date="2021-05" db="EMBL/GenBank/DDBJ databases">
        <authorList>
            <person name="Alioto T."/>
            <person name="Alioto T."/>
            <person name="Gomez Garrido J."/>
        </authorList>
    </citation>
    <scope>NUCLEOTIDE SEQUENCE</scope>
</reference>
<dbReference type="AlphaFoldDB" id="A0A8D8IJ41"/>
<organism evidence="1">
    <name type="scientific">Culex pipiens</name>
    <name type="common">House mosquito</name>
    <dbReference type="NCBI Taxonomy" id="7175"/>
    <lineage>
        <taxon>Eukaryota</taxon>
        <taxon>Metazoa</taxon>
        <taxon>Ecdysozoa</taxon>
        <taxon>Arthropoda</taxon>
        <taxon>Hexapoda</taxon>
        <taxon>Insecta</taxon>
        <taxon>Pterygota</taxon>
        <taxon>Neoptera</taxon>
        <taxon>Endopterygota</taxon>
        <taxon>Diptera</taxon>
        <taxon>Nematocera</taxon>
        <taxon>Culicoidea</taxon>
        <taxon>Culicidae</taxon>
        <taxon>Culicinae</taxon>
        <taxon>Culicini</taxon>
        <taxon>Culex</taxon>
        <taxon>Culex</taxon>
    </lineage>
</organism>
<sequence>MFFRWIMIKIMRFHRHRFILKLSCSPLDSRTYVKASTDLVTCKMVNFARNSLIVVLAIDQQIVAANTGRGQRRVGELQGGTGLNQIGEVLKMTTFCGRVRFGCSENENNHR</sequence>
<proteinExistence type="predicted"/>
<name>A0A8D8IJ41_CULPI</name>
<evidence type="ECO:0000313" key="1">
    <source>
        <dbReference type="EMBL" id="CAG6555254.1"/>
    </source>
</evidence>
<protein>
    <submittedName>
        <fullName evidence="1">(northern house mosquito) hypothetical protein</fullName>
    </submittedName>
</protein>